<keyword evidence="8 10" id="KW-1133">Transmembrane helix</keyword>
<comment type="function">
    <text evidence="1">Part of the binding-protein-dependent transport system for glutamine; probably responsible for the translocation of the substrate across the membrane.</text>
</comment>
<dbReference type="Pfam" id="PF00528">
    <property type="entry name" value="BPD_transp_1"/>
    <property type="match status" value="1"/>
</dbReference>
<keyword evidence="7" id="KW-0029">Amino-acid transport</keyword>
<dbReference type="OrthoDB" id="9787841at2"/>
<dbReference type="PROSITE" id="PS50928">
    <property type="entry name" value="ABC_TM1"/>
    <property type="match status" value="1"/>
</dbReference>
<dbReference type="GO" id="GO:0043190">
    <property type="term" value="C:ATP-binding cassette (ABC) transporter complex"/>
    <property type="evidence" value="ECO:0007669"/>
    <property type="project" value="InterPro"/>
</dbReference>
<dbReference type="Gene3D" id="1.10.3720.10">
    <property type="entry name" value="MetI-like"/>
    <property type="match status" value="1"/>
</dbReference>
<dbReference type="PANTHER" id="PTHR30614">
    <property type="entry name" value="MEMBRANE COMPONENT OF AMINO ACID ABC TRANSPORTER"/>
    <property type="match status" value="1"/>
</dbReference>
<evidence type="ECO:0000256" key="6">
    <source>
        <dbReference type="ARBA" id="ARBA00022692"/>
    </source>
</evidence>
<feature type="signal peptide" evidence="11">
    <location>
        <begin position="1"/>
        <end position="20"/>
    </location>
</feature>
<evidence type="ECO:0000259" key="12">
    <source>
        <dbReference type="PROSITE" id="PS50928"/>
    </source>
</evidence>
<feature type="chain" id="PRO_5015310317" evidence="11">
    <location>
        <begin position="21"/>
        <end position="255"/>
    </location>
</feature>
<reference evidence="13 14" key="1">
    <citation type="submission" date="2018-03" db="EMBL/GenBank/DDBJ databases">
        <authorList>
            <person name="Keele B.F."/>
        </authorList>
    </citation>
    <scope>NUCLEOTIDE SEQUENCE [LARGE SCALE GENOMIC DNA]</scope>
    <source>
        <strain evidence="13 14">CECT 8811</strain>
    </source>
</reference>
<dbReference type="InterPro" id="IPR043429">
    <property type="entry name" value="ArtM/GltK/GlnP/TcyL/YhdX-like"/>
</dbReference>
<dbReference type="Proteomes" id="UP000244911">
    <property type="component" value="Unassembled WGS sequence"/>
</dbReference>
<comment type="subcellular location">
    <subcellularLocation>
        <location evidence="2">Cell inner membrane</location>
        <topology evidence="2">Multi-pass membrane protein</topology>
    </subcellularLocation>
    <subcellularLocation>
        <location evidence="10">Cell membrane</location>
        <topology evidence="10">Multi-pass membrane protein</topology>
    </subcellularLocation>
</comment>
<evidence type="ECO:0000256" key="3">
    <source>
        <dbReference type="ARBA" id="ARBA00010072"/>
    </source>
</evidence>
<dbReference type="PROSITE" id="PS51257">
    <property type="entry name" value="PROKAR_LIPOPROTEIN"/>
    <property type="match status" value="1"/>
</dbReference>
<evidence type="ECO:0000256" key="1">
    <source>
        <dbReference type="ARBA" id="ARBA00003159"/>
    </source>
</evidence>
<gene>
    <name evidence="13" type="primary">glnM_1</name>
    <name evidence="13" type="ORF">ALP8811_02114</name>
</gene>
<feature type="transmembrane region" description="Helical" evidence="10">
    <location>
        <begin position="86"/>
        <end position="107"/>
    </location>
</feature>
<name>A0A2R8AM48_9RHOB</name>
<evidence type="ECO:0000256" key="10">
    <source>
        <dbReference type="RuleBase" id="RU363032"/>
    </source>
</evidence>
<dbReference type="InterPro" id="IPR000515">
    <property type="entry name" value="MetI-like"/>
</dbReference>
<evidence type="ECO:0000256" key="9">
    <source>
        <dbReference type="ARBA" id="ARBA00023136"/>
    </source>
</evidence>
<dbReference type="AlphaFoldDB" id="A0A2R8AM48"/>
<dbReference type="InterPro" id="IPR010065">
    <property type="entry name" value="AA_ABC_transptr_permease_3TM"/>
</dbReference>
<dbReference type="RefSeq" id="WP_108857048.1">
    <property type="nucleotide sequence ID" value="NZ_OMOI01000001.1"/>
</dbReference>
<dbReference type="GO" id="GO:0006865">
    <property type="term" value="P:amino acid transport"/>
    <property type="evidence" value="ECO:0007669"/>
    <property type="project" value="UniProtKB-KW"/>
</dbReference>
<sequence length="255" mass="28446">MTFRTIALLAPILLLSACSAAPGTWGWYILDPTTDTGWTNIRFLMRGFTSTIQVSLLAAVASIIIGLLVALPAFAQNRWLRLPNRIYVEFIRAIPLLPMLFWVFYGLPVVMRGMGISISIDPFWGAVITLALSDSAFTAEIFRAGIQAVPRGQAEAAQTIGLSRAKAMRYVILPQAVRRILPPLANQFIYIVKMSAFASVIGMQELTRRANELVVTEYRPLEIYTLLILEYLVLVLIISAGVRWLERRMGADESR</sequence>
<comment type="similarity">
    <text evidence="3">Belongs to the binding-protein-dependent transport system permease family. HisMQ subfamily.</text>
</comment>
<organism evidence="13 14">
    <name type="scientific">Aliiroseovarius pelagivivens</name>
    <dbReference type="NCBI Taxonomy" id="1639690"/>
    <lineage>
        <taxon>Bacteria</taxon>
        <taxon>Pseudomonadati</taxon>
        <taxon>Pseudomonadota</taxon>
        <taxon>Alphaproteobacteria</taxon>
        <taxon>Rhodobacterales</taxon>
        <taxon>Paracoccaceae</taxon>
        <taxon>Aliiroseovarius</taxon>
    </lineage>
</organism>
<evidence type="ECO:0000256" key="4">
    <source>
        <dbReference type="ARBA" id="ARBA00022448"/>
    </source>
</evidence>
<evidence type="ECO:0000256" key="5">
    <source>
        <dbReference type="ARBA" id="ARBA00022475"/>
    </source>
</evidence>
<dbReference type="EMBL" id="OMOI01000001">
    <property type="protein sequence ID" value="SPF77091.1"/>
    <property type="molecule type" value="Genomic_DNA"/>
</dbReference>
<proteinExistence type="inferred from homology"/>
<feature type="transmembrane region" description="Helical" evidence="10">
    <location>
        <begin position="223"/>
        <end position="245"/>
    </location>
</feature>
<keyword evidence="9 10" id="KW-0472">Membrane</keyword>
<protein>
    <submittedName>
        <fullName evidence="13">Putative glutamine ABC transporter permease protein GlnM</fullName>
    </submittedName>
</protein>
<keyword evidence="14" id="KW-1185">Reference proteome</keyword>
<dbReference type="CDD" id="cd06261">
    <property type="entry name" value="TM_PBP2"/>
    <property type="match status" value="1"/>
</dbReference>
<feature type="transmembrane region" description="Helical" evidence="10">
    <location>
        <begin position="52"/>
        <end position="74"/>
    </location>
</feature>
<dbReference type="InterPro" id="IPR035906">
    <property type="entry name" value="MetI-like_sf"/>
</dbReference>
<dbReference type="PANTHER" id="PTHR30614:SF20">
    <property type="entry name" value="GLUTAMINE TRANSPORT SYSTEM PERMEASE PROTEIN GLNP"/>
    <property type="match status" value="1"/>
</dbReference>
<evidence type="ECO:0000256" key="7">
    <source>
        <dbReference type="ARBA" id="ARBA00022970"/>
    </source>
</evidence>
<keyword evidence="5" id="KW-1003">Cell membrane</keyword>
<dbReference type="GO" id="GO:0022857">
    <property type="term" value="F:transmembrane transporter activity"/>
    <property type="evidence" value="ECO:0007669"/>
    <property type="project" value="InterPro"/>
</dbReference>
<feature type="domain" description="ABC transmembrane type-1" evidence="12">
    <location>
        <begin position="48"/>
        <end position="239"/>
    </location>
</feature>
<keyword evidence="11" id="KW-0732">Signal</keyword>
<evidence type="ECO:0000313" key="14">
    <source>
        <dbReference type="Proteomes" id="UP000244911"/>
    </source>
</evidence>
<dbReference type="NCBIfam" id="TIGR01726">
    <property type="entry name" value="HEQRo_perm_3TM"/>
    <property type="match status" value="1"/>
</dbReference>
<keyword evidence="6 10" id="KW-0812">Transmembrane</keyword>
<dbReference type="SUPFAM" id="SSF161098">
    <property type="entry name" value="MetI-like"/>
    <property type="match status" value="1"/>
</dbReference>
<evidence type="ECO:0000256" key="2">
    <source>
        <dbReference type="ARBA" id="ARBA00004429"/>
    </source>
</evidence>
<evidence type="ECO:0000256" key="8">
    <source>
        <dbReference type="ARBA" id="ARBA00022989"/>
    </source>
</evidence>
<accession>A0A2R8AM48</accession>
<evidence type="ECO:0000256" key="11">
    <source>
        <dbReference type="SAM" id="SignalP"/>
    </source>
</evidence>
<keyword evidence="4 10" id="KW-0813">Transport</keyword>
<evidence type="ECO:0000313" key="13">
    <source>
        <dbReference type="EMBL" id="SPF77091.1"/>
    </source>
</evidence>